<gene>
    <name evidence="3" type="ORF">ACFOUW_02285</name>
</gene>
<dbReference type="PANTHER" id="PTHR43433">
    <property type="entry name" value="HYDROLASE, ALPHA/BETA FOLD FAMILY PROTEIN"/>
    <property type="match status" value="1"/>
</dbReference>
<evidence type="ECO:0000259" key="2">
    <source>
        <dbReference type="Pfam" id="PF00561"/>
    </source>
</evidence>
<feature type="region of interest" description="Disordered" evidence="1">
    <location>
        <begin position="141"/>
        <end position="176"/>
    </location>
</feature>
<keyword evidence="4" id="KW-1185">Reference proteome</keyword>
<sequence>MIDRFVDVPNGYLYTRTHGEGPDVVLLNAGYADLRMWDTTIAWLAGIARVTTFDHRDTGLSSRAIAPYSELDDLAAVLDAGGVETALVVGVSDGARRGLAFTHRYPDRVERVVAIGPALGGFPDPSPEETEARQPMLELFAPRADPGGGRRVRRGGGGPGHLGAGAGHVPPAEDARAGVRERVLHPARGLLGAELDPPVKTRLGELTRPITVLAGGRDFRTSELWGRRIVREAPDATLTVIPEADHYPMLSTPKEFERILRDLLA</sequence>
<keyword evidence="3" id="KW-0378">Hydrolase</keyword>
<dbReference type="InterPro" id="IPR050471">
    <property type="entry name" value="AB_hydrolase"/>
</dbReference>
<dbReference type="GO" id="GO:0016787">
    <property type="term" value="F:hydrolase activity"/>
    <property type="evidence" value="ECO:0007669"/>
    <property type="project" value="UniProtKB-KW"/>
</dbReference>
<dbReference type="PANTHER" id="PTHR43433:SF5">
    <property type="entry name" value="AB HYDROLASE-1 DOMAIN-CONTAINING PROTEIN"/>
    <property type="match status" value="1"/>
</dbReference>
<dbReference type="RefSeq" id="WP_205121974.1">
    <property type="nucleotide sequence ID" value="NZ_JAFBCM010000001.1"/>
</dbReference>
<dbReference type="SUPFAM" id="SSF53474">
    <property type="entry name" value="alpha/beta-Hydrolases"/>
    <property type="match status" value="1"/>
</dbReference>
<proteinExistence type="predicted"/>
<reference evidence="4" key="1">
    <citation type="journal article" date="2019" name="Int. J. Syst. Evol. Microbiol.">
        <title>The Global Catalogue of Microorganisms (GCM) 10K type strain sequencing project: providing services to taxonomists for standard genome sequencing and annotation.</title>
        <authorList>
            <consortium name="The Broad Institute Genomics Platform"/>
            <consortium name="The Broad Institute Genome Sequencing Center for Infectious Disease"/>
            <person name="Wu L."/>
            <person name="Ma J."/>
        </authorList>
    </citation>
    <scope>NUCLEOTIDE SEQUENCE [LARGE SCALE GENOMIC DNA]</scope>
    <source>
        <strain evidence="4">CGMCC 4.7241</strain>
    </source>
</reference>
<dbReference type="Gene3D" id="3.40.50.1820">
    <property type="entry name" value="alpha/beta hydrolase"/>
    <property type="match status" value="1"/>
</dbReference>
<accession>A0ABV7Y4D9</accession>
<protein>
    <submittedName>
        <fullName evidence="3">Alpha/beta fold hydrolase</fullName>
    </submittedName>
</protein>
<feature type="domain" description="AB hydrolase-1" evidence="2">
    <location>
        <begin position="24"/>
        <end position="140"/>
    </location>
</feature>
<evidence type="ECO:0000313" key="4">
    <source>
        <dbReference type="Proteomes" id="UP001595699"/>
    </source>
</evidence>
<name>A0ABV7Y4D9_9ACTN</name>
<dbReference type="InterPro" id="IPR029058">
    <property type="entry name" value="AB_hydrolase_fold"/>
</dbReference>
<dbReference type="Proteomes" id="UP001595699">
    <property type="component" value="Unassembled WGS sequence"/>
</dbReference>
<organism evidence="3 4">
    <name type="scientific">Tenggerimyces flavus</name>
    <dbReference type="NCBI Taxonomy" id="1708749"/>
    <lineage>
        <taxon>Bacteria</taxon>
        <taxon>Bacillati</taxon>
        <taxon>Actinomycetota</taxon>
        <taxon>Actinomycetes</taxon>
        <taxon>Propionibacteriales</taxon>
        <taxon>Nocardioidaceae</taxon>
        <taxon>Tenggerimyces</taxon>
    </lineage>
</organism>
<evidence type="ECO:0000313" key="3">
    <source>
        <dbReference type="EMBL" id="MFC3759657.1"/>
    </source>
</evidence>
<comment type="caution">
    <text evidence="3">The sequence shown here is derived from an EMBL/GenBank/DDBJ whole genome shotgun (WGS) entry which is preliminary data.</text>
</comment>
<dbReference type="InterPro" id="IPR000073">
    <property type="entry name" value="AB_hydrolase_1"/>
</dbReference>
<dbReference type="Pfam" id="PF00561">
    <property type="entry name" value="Abhydrolase_1"/>
    <property type="match status" value="1"/>
</dbReference>
<dbReference type="EMBL" id="JBHRZH010000001">
    <property type="protein sequence ID" value="MFC3759657.1"/>
    <property type="molecule type" value="Genomic_DNA"/>
</dbReference>
<evidence type="ECO:0000256" key="1">
    <source>
        <dbReference type="SAM" id="MobiDB-lite"/>
    </source>
</evidence>
<feature type="compositionally biased region" description="Gly residues" evidence="1">
    <location>
        <begin position="155"/>
        <end position="166"/>
    </location>
</feature>